<evidence type="ECO:0000313" key="5">
    <source>
        <dbReference type="Proteomes" id="UP000004322"/>
    </source>
</evidence>
<accession>G5JR01</accession>
<evidence type="ECO:0000313" key="4">
    <source>
        <dbReference type="EMBL" id="EHI74594.1"/>
    </source>
</evidence>
<evidence type="ECO:0000259" key="3">
    <source>
        <dbReference type="PROSITE" id="PS51186"/>
    </source>
</evidence>
<dbReference type="AlphaFoldDB" id="G5JR01"/>
<dbReference type="GO" id="GO:0031415">
    <property type="term" value="C:NatA complex"/>
    <property type="evidence" value="ECO:0007669"/>
    <property type="project" value="TreeGrafter"/>
</dbReference>
<dbReference type="Gene3D" id="3.40.630.30">
    <property type="match status" value="1"/>
</dbReference>
<proteinExistence type="predicted"/>
<evidence type="ECO:0000256" key="2">
    <source>
        <dbReference type="ARBA" id="ARBA00023315"/>
    </source>
</evidence>
<dbReference type="PROSITE" id="PS51186">
    <property type="entry name" value="GNAT"/>
    <property type="match status" value="1"/>
</dbReference>
<organism evidence="4 5">
    <name type="scientific">Streptococcus criceti HS-6</name>
    <dbReference type="NCBI Taxonomy" id="873449"/>
    <lineage>
        <taxon>Bacteria</taxon>
        <taxon>Bacillati</taxon>
        <taxon>Bacillota</taxon>
        <taxon>Bacilli</taxon>
        <taxon>Lactobacillales</taxon>
        <taxon>Streptococcaceae</taxon>
        <taxon>Streptococcus</taxon>
    </lineage>
</organism>
<reference evidence="4" key="1">
    <citation type="submission" date="2011-07" db="EMBL/GenBank/DDBJ databases">
        <authorList>
            <person name="Stanhope M.J."/>
            <person name="Durkin A.S."/>
            <person name="Hostetler J."/>
            <person name="Kim M."/>
            <person name="Radune D."/>
            <person name="Singh I."/>
            <person name="Town C.D."/>
        </authorList>
    </citation>
    <scope>NUCLEOTIDE SEQUENCE [LARGE SCALE GENOMIC DNA]</scope>
    <source>
        <strain evidence="4">HS-6</strain>
    </source>
</reference>
<name>G5JR01_STRCG</name>
<dbReference type="GO" id="GO:0007064">
    <property type="term" value="P:mitotic sister chromatid cohesion"/>
    <property type="evidence" value="ECO:0007669"/>
    <property type="project" value="TreeGrafter"/>
</dbReference>
<dbReference type="CDD" id="cd04301">
    <property type="entry name" value="NAT_SF"/>
    <property type="match status" value="1"/>
</dbReference>
<dbReference type="EMBL" id="AEUV02000002">
    <property type="protein sequence ID" value="EHI74594.1"/>
    <property type="molecule type" value="Genomic_DNA"/>
</dbReference>
<sequence length="158" mass="18045">MMTYKIRKMKANEVDRLNDFLYEAIFIPEGAEKPDKEIIKLPDLQLYVKDFGSQFGDFCLVAEINQELVGAVWSRIIEDYGHINDDTPSLAVSLFKEYRGQGIGTALMREMLTLLKINGFKAASLSVQKANYAVKLYRKLGFHTVSEKDEELIMVVEL</sequence>
<keyword evidence="1" id="KW-0808">Transferase</keyword>
<dbReference type="InterPro" id="IPR000182">
    <property type="entry name" value="GNAT_dom"/>
</dbReference>
<dbReference type="eggNOG" id="COG0456">
    <property type="taxonomic scope" value="Bacteria"/>
</dbReference>
<dbReference type="Proteomes" id="UP000004322">
    <property type="component" value="Unassembled WGS sequence"/>
</dbReference>
<evidence type="ECO:0000256" key="1">
    <source>
        <dbReference type="ARBA" id="ARBA00022679"/>
    </source>
</evidence>
<keyword evidence="2" id="KW-0012">Acyltransferase</keyword>
<dbReference type="Pfam" id="PF00583">
    <property type="entry name" value="Acetyltransf_1"/>
    <property type="match status" value="1"/>
</dbReference>
<dbReference type="PANTHER" id="PTHR42919">
    <property type="entry name" value="N-ALPHA-ACETYLTRANSFERASE"/>
    <property type="match status" value="1"/>
</dbReference>
<protein>
    <recommendedName>
        <fullName evidence="3">N-acetyltransferase domain-containing protein</fullName>
    </recommendedName>
</protein>
<feature type="domain" description="N-acetyltransferase" evidence="3">
    <location>
        <begin position="4"/>
        <end position="158"/>
    </location>
</feature>
<dbReference type="PANTHER" id="PTHR42919:SF8">
    <property type="entry name" value="N-ALPHA-ACETYLTRANSFERASE 50"/>
    <property type="match status" value="1"/>
</dbReference>
<comment type="caution">
    <text evidence="4">The sequence shown here is derived from an EMBL/GenBank/DDBJ whole genome shotgun (WGS) entry which is preliminary data.</text>
</comment>
<dbReference type="STRING" id="873449.STRCR_0665"/>
<gene>
    <name evidence="4" type="ORF">STRCR_0665</name>
</gene>
<keyword evidence="5" id="KW-1185">Reference proteome</keyword>
<dbReference type="GO" id="GO:0016747">
    <property type="term" value="F:acyltransferase activity, transferring groups other than amino-acyl groups"/>
    <property type="evidence" value="ECO:0007669"/>
    <property type="project" value="InterPro"/>
</dbReference>
<dbReference type="InterPro" id="IPR016181">
    <property type="entry name" value="Acyl_CoA_acyltransferase"/>
</dbReference>
<dbReference type="InterPro" id="IPR051556">
    <property type="entry name" value="N-term/lysine_N-AcTrnsfr"/>
</dbReference>
<dbReference type="SUPFAM" id="SSF55729">
    <property type="entry name" value="Acyl-CoA N-acyltransferases (Nat)"/>
    <property type="match status" value="1"/>
</dbReference>